<reference evidence="2" key="2">
    <citation type="submission" date="2022-06" db="UniProtKB">
        <authorList>
            <consortium name="EnsemblMetazoa"/>
        </authorList>
    </citation>
    <scope>IDENTIFICATION</scope>
    <source>
        <strain evidence="2">PS312</strain>
    </source>
</reference>
<evidence type="ECO:0000313" key="2">
    <source>
        <dbReference type="EnsemblMetazoa" id="PPA10085.1"/>
    </source>
</evidence>
<name>A0A2A6B3N7_PRIPA</name>
<accession>A0A8R1U9F6</accession>
<dbReference type="GO" id="GO:0005634">
    <property type="term" value="C:nucleus"/>
    <property type="evidence" value="ECO:0000318"/>
    <property type="project" value="GO_Central"/>
</dbReference>
<comment type="similarity">
    <text evidence="1">Belongs to the SKP1 family.</text>
</comment>
<dbReference type="GO" id="GO:0005737">
    <property type="term" value="C:cytoplasm"/>
    <property type="evidence" value="ECO:0000318"/>
    <property type="project" value="GO_Central"/>
</dbReference>
<accession>A0A2A6B3N7</accession>
<dbReference type="SMART" id="SM00512">
    <property type="entry name" value="Skp1"/>
    <property type="match status" value="1"/>
</dbReference>
<dbReference type="GO" id="GO:0031146">
    <property type="term" value="P:SCF-dependent proteasomal ubiquitin-dependent protein catabolic process"/>
    <property type="evidence" value="ECO:0000318"/>
    <property type="project" value="GO_Central"/>
</dbReference>
<protein>
    <submittedName>
        <fullName evidence="2">Uncharacterized protein</fullName>
    </submittedName>
</protein>
<dbReference type="InterPro" id="IPR001232">
    <property type="entry name" value="SKP1-like"/>
</dbReference>
<dbReference type="AlphaFoldDB" id="A0A2A6B3N7"/>
<sequence>MLCLTNKKSNRIKISNVPVSSDDRVIRAIVEDEQRTGKIVLIMKKGTEAKNDVIEGVTYKYARYKGIAFDEASKSAVINGIIEDLNLDIAPDAASFPIPIRDVKGYALEKWCTHHKDDPVEIEVDEDREGPLSQWDEAFFEALKESSTTAYIDTLQAAFSLEIPCFLAHSHKYIRQYNQESVPIKAAVVFLLMMKQTMK</sequence>
<dbReference type="InterPro" id="IPR011333">
    <property type="entry name" value="SKP1/BTB/POZ_sf"/>
</dbReference>
<keyword evidence="3" id="KW-1185">Reference proteome</keyword>
<dbReference type="EnsemblMetazoa" id="PPA10085.1">
    <property type="protein sequence ID" value="PPA10085.1"/>
    <property type="gene ID" value="WBGene00099639"/>
</dbReference>
<reference evidence="3" key="1">
    <citation type="journal article" date="2008" name="Nat. Genet.">
        <title>The Pristionchus pacificus genome provides a unique perspective on nematode lifestyle and parasitism.</title>
        <authorList>
            <person name="Dieterich C."/>
            <person name="Clifton S.W."/>
            <person name="Schuster L.N."/>
            <person name="Chinwalla A."/>
            <person name="Delehaunty K."/>
            <person name="Dinkelacker I."/>
            <person name="Fulton L."/>
            <person name="Fulton R."/>
            <person name="Godfrey J."/>
            <person name="Minx P."/>
            <person name="Mitreva M."/>
            <person name="Roeseler W."/>
            <person name="Tian H."/>
            <person name="Witte H."/>
            <person name="Yang S.P."/>
            <person name="Wilson R.K."/>
            <person name="Sommer R.J."/>
        </authorList>
    </citation>
    <scope>NUCLEOTIDE SEQUENCE [LARGE SCALE GENOMIC DNA]</scope>
    <source>
        <strain evidence="3">PS312</strain>
    </source>
</reference>
<dbReference type="Proteomes" id="UP000005239">
    <property type="component" value="Unassembled WGS sequence"/>
</dbReference>
<dbReference type="GO" id="GO:0097602">
    <property type="term" value="F:cullin family protein binding"/>
    <property type="evidence" value="ECO:0000318"/>
    <property type="project" value="GO_Central"/>
</dbReference>
<dbReference type="SUPFAM" id="SSF54695">
    <property type="entry name" value="POZ domain"/>
    <property type="match status" value="1"/>
</dbReference>
<evidence type="ECO:0000256" key="1">
    <source>
        <dbReference type="ARBA" id="ARBA00009993"/>
    </source>
</evidence>
<organism evidence="2 3">
    <name type="scientific">Pristionchus pacificus</name>
    <name type="common">Parasitic nematode worm</name>
    <dbReference type="NCBI Taxonomy" id="54126"/>
    <lineage>
        <taxon>Eukaryota</taxon>
        <taxon>Metazoa</taxon>
        <taxon>Ecdysozoa</taxon>
        <taxon>Nematoda</taxon>
        <taxon>Chromadorea</taxon>
        <taxon>Rhabditida</taxon>
        <taxon>Rhabditina</taxon>
        <taxon>Diplogasteromorpha</taxon>
        <taxon>Diplogasteroidea</taxon>
        <taxon>Neodiplogasteridae</taxon>
        <taxon>Pristionchus</taxon>
    </lineage>
</organism>
<proteinExistence type="inferred from homology"/>
<gene>
    <name evidence="2" type="primary">WBGene00099639</name>
</gene>
<evidence type="ECO:0000313" key="3">
    <source>
        <dbReference type="Proteomes" id="UP000005239"/>
    </source>
</evidence>
<dbReference type="Gene3D" id="3.30.710.10">
    <property type="entry name" value="Potassium Channel Kv1.1, Chain A"/>
    <property type="match status" value="1"/>
</dbReference>